<keyword evidence="2 4" id="KW-0479">Metal-binding</keyword>
<dbReference type="GO" id="GO:0046872">
    <property type="term" value="F:metal ion binding"/>
    <property type="evidence" value="ECO:0007669"/>
    <property type="project" value="UniProtKB-KW"/>
</dbReference>
<comment type="caution">
    <text evidence="6">The sequence shown here is derived from an EMBL/GenBank/DDBJ whole genome shotgun (WGS) entry which is preliminary data.</text>
</comment>
<dbReference type="EMBL" id="BMIB01000003">
    <property type="protein sequence ID" value="GGH72406.1"/>
    <property type="molecule type" value="Genomic_DNA"/>
</dbReference>
<evidence type="ECO:0000256" key="4">
    <source>
        <dbReference type="PROSITE-ProRule" id="PRU00433"/>
    </source>
</evidence>
<evidence type="ECO:0000256" key="3">
    <source>
        <dbReference type="ARBA" id="ARBA00023004"/>
    </source>
</evidence>
<sequence>MKQKKSKQIHVVFSALAIMGYSVTSCTHTIGNIEATKYYGNRDSLIARGRYLVTILGCGDCHSPKTMTPDGLVVDTQTMLSGFPSTRAIPEFQKAFIQEGGVVVNSDLTAAMGPWGISFAANLTSDTTGIGNWTEAQFGNGLKHAKIKGLEMPQPMMPAMPWNNWGGIQEADVRAMFYYLQSTKPVNNTVPARIPAVAR</sequence>
<dbReference type="GO" id="GO:0020037">
    <property type="term" value="F:heme binding"/>
    <property type="evidence" value="ECO:0007669"/>
    <property type="project" value="InterPro"/>
</dbReference>
<dbReference type="Proteomes" id="UP000627292">
    <property type="component" value="Unassembled WGS sequence"/>
</dbReference>
<reference evidence="6" key="2">
    <citation type="submission" date="2020-09" db="EMBL/GenBank/DDBJ databases">
        <authorList>
            <person name="Sun Q."/>
            <person name="Zhou Y."/>
        </authorList>
    </citation>
    <scope>NUCLEOTIDE SEQUENCE</scope>
    <source>
        <strain evidence="6">CGMCC 1.15290</strain>
    </source>
</reference>
<organism evidence="6 7">
    <name type="scientific">Filimonas zeae</name>
    <dbReference type="NCBI Taxonomy" id="1737353"/>
    <lineage>
        <taxon>Bacteria</taxon>
        <taxon>Pseudomonadati</taxon>
        <taxon>Bacteroidota</taxon>
        <taxon>Chitinophagia</taxon>
        <taxon>Chitinophagales</taxon>
        <taxon>Chitinophagaceae</taxon>
        <taxon>Filimonas</taxon>
    </lineage>
</organism>
<proteinExistence type="predicted"/>
<reference evidence="6" key="1">
    <citation type="journal article" date="2014" name="Int. J. Syst. Evol. Microbiol.">
        <title>Complete genome sequence of Corynebacterium casei LMG S-19264T (=DSM 44701T), isolated from a smear-ripened cheese.</title>
        <authorList>
            <consortium name="US DOE Joint Genome Institute (JGI-PGF)"/>
            <person name="Walter F."/>
            <person name="Albersmeier A."/>
            <person name="Kalinowski J."/>
            <person name="Ruckert C."/>
        </authorList>
    </citation>
    <scope>NUCLEOTIDE SEQUENCE</scope>
    <source>
        <strain evidence="6">CGMCC 1.15290</strain>
    </source>
</reference>
<name>A0A917IZ11_9BACT</name>
<dbReference type="InterPro" id="IPR009056">
    <property type="entry name" value="Cyt_c-like_dom"/>
</dbReference>
<dbReference type="SUPFAM" id="SSF46626">
    <property type="entry name" value="Cytochrome c"/>
    <property type="match status" value="1"/>
</dbReference>
<dbReference type="GO" id="GO:0009055">
    <property type="term" value="F:electron transfer activity"/>
    <property type="evidence" value="ECO:0007669"/>
    <property type="project" value="InterPro"/>
</dbReference>
<dbReference type="RefSeq" id="WP_188954173.1">
    <property type="nucleotide sequence ID" value="NZ_BMIB01000003.1"/>
</dbReference>
<dbReference type="Gene3D" id="1.10.760.10">
    <property type="entry name" value="Cytochrome c-like domain"/>
    <property type="match status" value="1"/>
</dbReference>
<accession>A0A917IZ11</accession>
<dbReference type="AlphaFoldDB" id="A0A917IZ11"/>
<keyword evidence="3 4" id="KW-0408">Iron</keyword>
<evidence type="ECO:0000313" key="6">
    <source>
        <dbReference type="EMBL" id="GGH72406.1"/>
    </source>
</evidence>
<evidence type="ECO:0000313" key="7">
    <source>
        <dbReference type="Proteomes" id="UP000627292"/>
    </source>
</evidence>
<dbReference type="InterPro" id="IPR036909">
    <property type="entry name" value="Cyt_c-like_dom_sf"/>
</dbReference>
<dbReference type="PROSITE" id="PS51007">
    <property type="entry name" value="CYTC"/>
    <property type="match status" value="1"/>
</dbReference>
<keyword evidence="7" id="KW-1185">Reference proteome</keyword>
<keyword evidence="1 4" id="KW-0349">Heme</keyword>
<evidence type="ECO:0000256" key="1">
    <source>
        <dbReference type="ARBA" id="ARBA00022617"/>
    </source>
</evidence>
<gene>
    <name evidence="6" type="ORF">GCM10011379_32790</name>
</gene>
<feature type="domain" description="Cytochrome c" evidence="5">
    <location>
        <begin position="44"/>
        <end position="184"/>
    </location>
</feature>
<protein>
    <recommendedName>
        <fullName evidence="5">Cytochrome c domain-containing protein</fullName>
    </recommendedName>
</protein>
<evidence type="ECO:0000256" key="2">
    <source>
        <dbReference type="ARBA" id="ARBA00022723"/>
    </source>
</evidence>
<dbReference type="PROSITE" id="PS51257">
    <property type="entry name" value="PROKAR_LIPOPROTEIN"/>
    <property type="match status" value="1"/>
</dbReference>
<evidence type="ECO:0000259" key="5">
    <source>
        <dbReference type="PROSITE" id="PS51007"/>
    </source>
</evidence>